<keyword evidence="6" id="KW-0812">Transmembrane</keyword>
<evidence type="ECO:0000313" key="9">
    <source>
        <dbReference type="Proteomes" id="UP000472267"/>
    </source>
</evidence>
<dbReference type="PANTHER" id="PTHR15379:SF2">
    <property type="entry name" value="CELL GROWTH REGULATOR WITH RING FINGER DOMAIN PROTEIN 1"/>
    <property type="match status" value="1"/>
</dbReference>
<dbReference type="GeneID" id="115401686"/>
<dbReference type="Pfam" id="PF13920">
    <property type="entry name" value="zf-C3HC4_3"/>
    <property type="match status" value="1"/>
</dbReference>
<dbReference type="SUPFAM" id="SSF57850">
    <property type="entry name" value="RING/U-box"/>
    <property type="match status" value="1"/>
</dbReference>
<keyword evidence="9" id="KW-1185">Reference proteome</keyword>
<dbReference type="PANTHER" id="PTHR15379">
    <property type="entry name" value="CELL GROWTH REGULATOR WITH RING FINGER DOMAIN PROTEIN 1"/>
    <property type="match status" value="1"/>
</dbReference>
<feature type="domain" description="RING-type" evidence="7">
    <location>
        <begin position="257"/>
        <end position="292"/>
    </location>
</feature>
<evidence type="ECO:0000256" key="5">
    <source>
        <dbReference type="SAM" id="MobiDB-lite"/>
    </source>
</evidence>
<keyword evidence="2 4" id="KW-0863">Zinc-finger</keyword>
<dbReference type="Proteomes" id="UP000472267">
    <property type="component" value="Chromosome 15"/>
</dbReference>
<evidence type="ECO:0000256" key="6">
    <source>
        <dbReference type="SAM" id="Phobius"/>
    </source>
</evidence>
<reference evidence="8" key="3">
    <citation type="submission" date="2025-09" db="UniProtKB">
        <authorList>
            <consortium name="Ensembl"/>
        </authorList>
    </citation>
    <scope>IDENTIFICATION</scope>
</reference>
<dbReference type="Ensembl" id="ENSSFAT00005006030.1">
    <property type="protein sequence ID" value="ENSSFAP00005005717.1"/>
    <property type="gene ID" value="ENSSFAG00005003545.1"/>
</dbReference>
<accession>A0A672FIK5</accession>
<evidence type="ECO:0000313" key="8">
    <source>
        <dbReference type="Ensembl" id="ENSSFAP00005005717.1"/>
    </source>
</evidence>
<feature type="region of interest" description="Disordered" evidence="5">
    <location>
        <begin position="224"/>
        <end position="247"/>
    </location>
</feature>
<dbReference type="InterPro" id="IPR013083">
    <property type="entry name" value="Znf_RING/FYVE/PHD"/>
</dbReference>
<evidence type="ECO:0000259" key="7">
    <source>
        <dbReference type="PROSITE" id="PS50089"/>
    </source>
</evidence>
<evidence type="ECO:0000256" key="1">
    <source>
        <dbReference type="ARBA" id="ARBA00022723"/>
    </source>
</evidence>
<keyword evidence="1" id="KW-0479">Metal-binding</keyword>
<dbReference type="InParanoid" id="A0A672FIK5"/>
<dbReference type="RefSeq" id="XP_029965838.1">
    <property type="nucleotide sequence ID" value="XM_030109978.1"/>
</dbReference>
<dbReference type="CDD" id="cd16787">
    <property type="entry name" value="mRING-HC-C3HC5_CGRF1"/>
    <property type="match status" value="1"/>
</dbReference>
<feature type="transmembrane region" description="Helical" evidence="6">
    <location>
        <begin position="7"/>
        <end position="29"/>
    </location>
</feature>
<dbReference type="GO" id="GO:0030308">
    <property type="term" value="P:negative regulation of cell growth"/>
    <property type="evidence" value="ECO:0007669"/>
    <property type="project" value="TreeGrafter"/>
</dbReference>
<dbReference type="InterPro" id="IPR001841">
    <property type="entry name" value="Znf_RING"/>
</dbReference>
<keyword evidence="6" id="KW-1133">Transmembrane helix</keyword>
<organism evidence="8 9">
    <name type="scientific">Salarias fasciatus</name>
    <name type="common">Jewelled blenny</name>
    <name type="synonym">Blennius fasciatus</name>
    <dbReference type="NCBI Taxonomy" id="181472"/>
    <lineage>
        <taxon>Eukaryota</taxon>
        <taxon>Metazoa</taxon>
        <taxon>Chordata</taxon>
        <taxon>Craniata</taxon>
        <taxon>Vertebrata</taxon>
        <taxon>Euteleostomi</taxon>
        <taxon>Actinopterygii</taxon>
        <taxon>Neopterygii</taxon>
        <taxon>Teleostei</taxon>
        <taxon>Neoteleostei</taxon>
        <taxon>Acanthomorphata</taxon>
        <taxon>Ovalentaria</taxon>
        <taxon>Blenniimorphae</taxon>
        <taxon>Blenniiformes</taxon>
        <taxon>Blennioidei</taxon>
        <taxon>Blenniidae</taxon>
        <taxon>Salariinae</taxon>
        <taxon>Salarias</taxon>
    </lineage>
</organism>
<keyword evidence="6" id="KW-0472">Membrane</keyword>
<keyword evidence="3" id="KW-0862">Zinc</keyword>
<dbReference type="CTD" id="10668"/>
<evidence type="ECO:0000256" key="4">
    <source>
        <dbReference type="PROSITE-ProRule" id="PRU00175"/>
    </source>
</evidence>
<feature type="compositionally biased region" description="Gly residues" evidence="5">
    <location>
        <begin position="238"/>
        <end position="247"/>
    </location>
</feature>
<evidence type="ECO:0000256" key="3">
    <source>
        <dbReference type="ARBA" id="ARBA00022833"/>
    </source>
</evidence>
<sequence>MAADMEMFYGLCCFGVIVAVVLVLMWFGFDPPRILGNPDDTELVVPIPEKQMVRVENPFFLELGSRPASVPGGVSIRPSCLEPSVLTCFWGCEVGALQEALLAHQHGATLRSARLFQDALRLRCSYCQTFHVGSEDREELHTQIPADRGVRDFGPPPRGRYPLVAVLTFGDSEDGGSYNIVASVTVVHVPDDKHNIPARILFEYLLTSQGNVHKLMSIFMAADGSEASEPPDPQPGSRPGGQMEGGGGRVDEAVGDCVVCRGAPVNRVLLPCRHACVCDGCMLHFQHCPVCRAFVLESFALTRPGAAAR</sequence>
<dbReference type="GO" id="GO:0008270">
    <property type="term" value="F:zinc ion binding"/>
    <property type="evidence" value="ECO:0007669"/>
    <property type="project" value="UniProtKB-KW"/>
</dbReference>
<protein>
    <recommendedName>
        <fullName evidence="7">RING-type domain-containing protein</fullName>
    </recommendedName>
</protein>
<gene>
    <name evidence="8" type="primary">cgrrf1</name>
</gene>
<name>A0A672FIK5_SALFA</name>
<dbReference type="Gene3D" id="3.30.40.10">
    <property type="entry name" value="Zinc/RING finger domain, C3HC4 (zinc finger)"/>
    <property type="match status" value="1"/>
</dbReference>
<proteinExistence type="predicted"/>
<evidence type="ECO:0000256" key="2">
    <source>
        <dbReference type="ARBA" id="ARBA00022771"/>
    </source>
</evidence>
<dbReference type="OMA" id="WGVCIRE"/>
<reference evidence="8" key="2">
    <citation type="submission" date="2025-08" db="UniProtKB">
        <authorList>
            <consortium name="Ensembl"/>
        </authorList>
    </citation>
    <scope>IDENTIFICATION</scope>
</reference>
<dbReference type="OrthoDB" id="10251219at2759"/>
<reference evidence="8" key="1">
    <citation type="submission" date="2019-06" db="EMBL/GenBank/DDBJ databases">
        <authorList>
            <consortium name="Wellcome Sanger Institute Data Sharing"/>
        </authorList>
    </citation>
    <scope>NUCLEOTIDE SEQUENCE [LARGE SCALE GENOMIC DNA]</scope>
</reference>
<dbReference type="AlphaFoldDB" id="A0A672FIK5"/>
<dbReference type="PROSITE" id="PS50089">
    <property type="entry name" value="ZF_RING_2"/>
    <property type="match status" value="1"/>
</dbReference>
<dbReference type="InterPro" id="IPR042496">
    <property type="entry name" value="CGRF1"/>
</dbReference>